<feature type="transmembrane region" description="Helical" evidence="6">
    <location>
        <begin position="21"/>
        <end position="42"/>
    </location>
</feature>
<keyword evidence="3 6" id="KW-0812">Transmembrane</keyword>
<comment type="caution">
    <text evidence="7">The sequence shown here is derived from an EMBL/GenBank/DDBJ whole genome shotgun (WGS) entry which is preliminary data.</text>
</comment>
<dbReference type="NCBIfam" id="NF038013">
    <property type="entry name" value="AceTr_1"/>
    <property type="match status" value="1"/>
</dbReference>
<evidence type="ECO:0000256" key="4">
    <source>
        <dbReference type="ARBA" id="ARBA00022989"/>
    </source>
</evidence>
<keyword evidence="5 6" id="KW-0472">Membrane</keyword>
<proteinExistence type="inferred from homology"/>
<feature type="transmembrane region" description="Helical" evidence="6">
    <location>
        <begin position="168"/>
        <end position="189"/>
    </location>
</feature>
<comment type="similarity">
    <text evidence="2">Belongs to the acetate uptake transporter (AceTr) (TC 2.A.96) family.</text>
</comment>
<dbReference type="InterPro" id="IPR047623">
    <property type="entry name" value="SatP"/>
</dbReference>
<feature type="transmembrane region" description="Helical" evidence="6">
    <location>
        <begin position="48"/>
        <end position="67"/>
    </location>
</feature>
<accession>A0A0W8E363</accession>
<evidence type="ECO:0000256" key="2">
    <source>
        <dbReference type="ARBA" id="ARBA00005587"/>
    </source>
</evidence>
<keyword evidence="4 6" id="KW-1133">Transmembrane helix</keyword>
<reference evidence="7" key="1">
    <citation type="journal article" date="2015" name="Proc. Natl. Acad. Sci. U.S.A.">
        <title>Networks of energetic and metabolic interactions define dynamics in microbial communities.</title>
        <authorList>
            <person name="Embree M."/>
            <person name="Liu J.K."/>
            <person name="Al-Bassam M.M."/>
            <person name="Zengler K."/>
        </authorList>
    </citation>
    <scope>NUCLEOTIDE SEQUENCE</scope>
</reference>
<organism evidence="7">
    <name type="scientific">hydrocarbon metagenome</name>
    <dbReference type="NCBI Taxonomy" id="938273"/>
    <lineage>
        <taxon>unclassified sequences</taxon>
        <taxon>metagenomes</taxon>
        <taxon>ecological metagenomes</taxon>
    </lineage>
</organism>
<feature type="transmembrane region" description="Helical" evidence="6">
    <location>
        <begin position="114"/>
        <end position="132"/>
    </location>
</feature>
<evidence type="ECO:0000256" key="3">
    <source>
        <dbReference type="ARBA" id="ARBA00022692"/>
    </source>
</evidence>
<evidence type="ECO:0000313" key="7">
    <source>
        <dbReference type="EMBL" id="KUG03044.1"/>
    </source>
</evidence>
<evidence type="ECO:0000256" key="6">
    <source>
        <dbReference type="SAM" id="Phobius"/>
    </source>
</evidence>
<dbReference type="EMBL" id="LNQE01001896">
    <property type="protein sequence ID" value="KUG03044.1"/>
    <property type="molecule type" value="Genomic_DNA"/>
</dbReference>
<protein>
    <submittedName>
        <fullName evidence="7">Putative membrane protein</fullName>
    </submittedName>
</protein>
<evidence type="ECO:0000256" key="5">
    <source>
        <dbReference type="ARBA" id="ARBA00023136"/>
    </source>
</evidence>
<dbReference type="AlphaFoldDB" id="A0A0W8E363"/>
<dbReference type="PANTHER" id="PTHR30178">
    <property type="entry name" value="INNER MEMBRANE PROTEIN YAAH"/>
    <property type="match status" value="1"/>
</dbReference>
<dbReference type="PANTHER" id="PTHR30178:SF3">
    <property type="entry name" value="SUCCINATE-ACETATE_PROTON SYMPORTER SATP"/>
    <property type="match status" value="1"/>
</dbReference>
<evidence type="ECO:0000256" key="1">
    <source>
        <dbReference type="ARBA" id="ARBA00004141"/>
    </source>
</evidence>
<name>A0A0W8E363_9ZZZZ</name>
<dbReference type="InterPro" id="IPR000791">
    <property type="entry name" value="Gpr1/Fun34/SatP-like"/>
</dbReference>
<comment type="subcellular location">
    <subcellularLocation>
        <location evidence="1">Membrane</location>
        <topology evidence="1">Multi-pass membrane protein</topology>
    </subcellularLocation>
</comment>
<feature type="transmembrane region" description="Helical" evidence="6">
    <location>
        <begin position="139"/>
        <end position="162"/>
    </location>
</feature>
<dbReference type="GO" id="GO:0016020">
    <property type="term" value="C:membrane"/>
    <property type="evidence" value="ECO:0007669"/>
    <property type="project" value="UniProtKB-SubCell"/>
</dbReference>
<sequence length="215" mass="23298">MAELKEVKVSGHIQETVANPSPLGLLGLAMVTLVASSQKLGITDGTLYIIPWALFLGATAQFVAGLYDFKHNNTFGATAFCGYGFFWFAVAATWMMSNGTIGVAEGVTGDIHQLGFAFLGYFIFTMFMTVGAMGANKVLFIIFFLIDLLFLGLFMSTLGWGGEFWHELAAYSEFCIAMMSFYGSAATVLNTHYGYTVLPVGAPFGPWHRKAAALK</sequence>
<feature type="transmembrane region" description="Helical" evidence="6">
    <location>
        <begin position="74"/>
        <end position="94"/>
    </location>
</feature>
<dbReference type="Pfam" id="PF01184">
    <property type="entry name" value="Gpr1_Fun34_YaaH"/>
    <property type="match status" value="1"/>
</dbReference>
<gene>
    <name evidence="7" type="ORF">ASZ90_019587</name>
</gene>